<keyword evidence="1" id="KW-0805">Transcription regulation</keyword>
<evidence type="ECO:0000256" key="2">
    <source>
        <dbReference type="ARBA" id="ARBA00023125"/>
    </source>
</evidence>
<evidence type="ECO:0000313" key="5">
    <source>
        <dbReference type="EMBL" id="GKX29584.1"/>
    </source>
</evidence>
<dbReference type="Pfam" id="PF12802">
    <property type="entry name" value="MarR_2"/>
    <property type="match status" value="1"/>
</dbReference>
<keyword evidence="6" id="KW-1185">Reference proteome</keyword>
<dbReference type="Gene3D" id="1.10.10.10">
    <property type="entry name" value="Winged helix-like DNA-binding domain superfamily/Winged helix DNA-binding domain"/>
    <property type="match status" value="1"/>
</dbReference>
<dbReference type="InterPro" id="IPR011991">
    <property type="entry name" value="ArsR-like_HTH"/>
</dbReference>
<evidence type="ECO:0000259" key="4">
    <source>
        <dbReference type="PROSITE" id="PS50995"/>
    </source>
</evidence>
<feature type="domain" description="HTH marR-type" evidence="4">
    <location>
        <begin position="6"/>
        <end position="142"/>
    </location>
</feature>
<dbReference type="GO" id="GO:0003677">
    <property type="term" value="F:DNA binding"/>
    <property type="evidence" value="ECO:0007669"/>
    <property type="project" value="UniProtKB-KW"/>
</dbReference>
<gene>
    <name evidence="5" type="ORF">SH1V18_20640</name>
</gene>
<reference evidence="5" key="1">
    <citation type="submission" date="2022-06" db="EMBL/GenBank/DDBJ databases">
        <title>Vallitalea longa sp. nov., an anaerobic bacterium isolated from marine sediment.</title>
        <authorList>
            <person name="Hirano S."/>
            <person name="Terahara T."/>
            <person name="Mori K."/>
            <person name="Hamada M."/>
            <person name="Matsumoto R."/>
            <person name="Kobayashi T."/>
        </authorList>
    </citation>
    <scope>NUCLEOTIDE SEQUENCE</scope>
    <source>
        <strain evidence="5">SH18-1</strain>
    </source>
</reference>
<accession>A0A9W6DGC5</accession>
<evidence type="ECO:0000313" key="6">
    <source>
        <dbReference type="Proteomes" id="UP001144256"/>
    </source>
</evidence>
<dbReference type="InterPro" id="IPR036390">
    <property type="entry name" value="WH_DNA-bd_sf"/>
</dbReference>
<proteinExistence type="predicted"/>
<dbReference type="CDD" id="cd00090">
    <property type="entry name" value="HTH_ARSR"/>
    <property type="match status" value="1"/>
</dbReference>
<dbReference type="SMART" id="SM00347">
    <property type="entry name" value="HTH_MARR"/>
    <property type="match status" value="1"/>
</dbReference>
<dbReference type="RefSeq" id="WP_281815131.1">
    <property type="nucleotide sequence ID" value="NZ_BRLB01000004.1"/>
</dbReference>
<dbReference type="PANTHER" id="PTHR42756">
    <property type="entry name" value="TRANSCRIPTIONAL REGULATOR, MARR"/>
    <property type="match status" value="1"/>
</dbReference>
<sequence length="148" mass="17363">MSIKNERYIVYFISSTKKKMMKYIENQIQEKEIVGLIPSHGNILTNLYDINKKLTMKEIAKRIGKDKSTVTPLVNKLVKLGYVEKEKSMEDKRTTYLVLTEQGREIESKFRSISSEVLETAYTDFTEEEKEVFLKLLKKLNNNFDPKN</sequence>
<dbReference type="GO" id="GO:0003700">
    <property type="term" value="F:DNA-binding transcription factor activity"/>
    <property type="evidence" value="ECO:0007669"/>
    <property type="project" value="InterPro"/>
</dbReference>
<organism evidence="5 6">
    <name type="scientific">Vallitalea longa</name>
    <dbReference type="NCBI Taxonomy" id="2936439"/>
    <lineage>
        <taxon>Bacteria</taxon>
        <taxon>Bacillati</taxon>
        <taxon>Bacillota</taxon>
        <taxon>Clostridia</taxon>
        <taxon>Lachnospirales</taxon>
        <taxon>Vallitaleaceae</taxon>
        <taxon>Vallitalea</taxon>
    </lineage>
</organism>
<keyword evidence="3" id="KW-0804">Transcription</keyword>
<keyword evidence="2" id="KW-0238">DNA-binding</keyword>
<evidence type="ECO:0000256" key="3">
    <source>
        <dbReference type="ARBA" id="ARBA00023163"/>
    </source>
</evidence>
<dbReference type="SUPFAM" id="SSF46785">
    <property type="entry name" value="Winged helix' DNA-binding domain"/>
    <property type="match status" value="1"/>
</dbReference>
<dbReference type="PROSITE" id="PS50995">
    <property type="entry name" value="HTH_MARR_2"/>
    <property type="match status" value="1"/>
</dbReference>
<name>A0A9W6DGC5_9FIRM</name>
<dbReference type="EMBL" id="BRLB01000004">
    <property type="protein sequence ID" value="GKX29584.1"/>
    <property type="molecule type" value="Genomic_DNA"/>
</dbReference>
<protein>
    <submittedName>
        <fullName evidence="5">MarR family transcriptional regulator</fullName>
    </submittedName>
</protein>
<evidence type="ECO:0000256" key="1">
    <source>
        <dbReference type="ARBA" id="ARBA00023015"/>
    </source>
</evidence>
<dbReference type="AlphaFoldDB" id="A0A9W6DGC5"/>
<dbReference type="InterPro" id="IPR036388">
    <property type="entry name" value="WH-like_DNA-bd_sf"/>
</dbReference>
<dbReference type="PANTHER" id="PTHR42756:SF1">
    <property type="entry name" value="TRANSCRIPTIONAL REPRESSOR OF EMRAB OPERON"/>
    <property type="match status" value="1"/>
</dbReference>
<comment type="caution">
    <text evidence="5">The sequence shown here is derived from an EMBL/GenBank/DDBJ whole genome shotgun (WGS) entry which is preliminary data.</text>
</comment>
<dbReference type="PRINTS" id="PR00598">
    <property type="entry name" value="HTHMARR"/>
</dbReference>
<dbReference type="InterPro" id="IPR000835">
    <property type="entry name" value="HTH_MarR-typ"/>
</dbReference>
<dbReference type="Proteomes" id="UP001144256">
    <property type="component" value="Unassembled WGS sequence"/>
</dbReference>